<evidence type="ECO:0000256" key="2">
    <source>
        <dbReference type="ARBA" id="ARBA00010125"/>
    </source>
</evidence>
<feature type="transmembrane region" description="Helical" evidence="6">
    <location>
        <begin position="19"/>
        <end position="37"/>
    </location>
</feature>
<protein>
    <recommendedName>
        <fullName evidence="9">Transmembrane protein adipocyte-associated 1</fullName>
    </recommendedName>
</protein>
<dbReference type="GO" id="GO:0004930">
    <property type="term" value="F:G protein-coupled receptor activity"/>
    <property type="evidence" value="ECO:0007669"/>
    <property type="project" value="TreeGrafter"/>
</dbReference>
<evidence type="ECO:0008006" key="9">
    <source>
        <dbReference type="Google" id="ProtNLM"/>
    </source>
</evidence>
<dbReference type="PANTHER" id="PTHR15876">
    <property type="entry name" value="TRANSMEMBRANE PROTEIN ADIPOCYTE-ASSOCIATED 1"/>
    <property type="match status" value="1"/>
</dbReference>
<keyword evidence="4 6" id="KW-1133">Transmembrane helix</keyword>
<feature type="transmembrane region" description="Helical" evidence="6">
    <location>
        <begin position="230"/>
        <end position="252"/>
    </location>
</feature>
<keyword evidence="5 6" id="KW-0472">Membrane</keyword>
<feature type="non-terminal residue" evidence="7">
    <location>
        <position position="1"/>
    </location>
</feature>
<comment type="caution">
    <text evidence="7">The sequence shown here is derived from an EMBL/GenBank/DDBJ whole genome shotgun (WGS) entry which is preliminary data.</text>
</comment>
<dbReference type="InterPro" id="IPR018781">
    <property type="entry name" value="TPRA1/CAND2/CAND8"/>
</dbReference>
<comment type="similarity">
    <text evidence="2">Belongs to the UPF0359 family.</text>
</comment>
<dbReference type="EMBL" id="JAHRHJ020000009">
    <property type="protein sequence ID" value="KAH9301659.1"/>
    <property type="molecule type" value="Genomic_DNA"/>
</dbReference>
<name>A0AA38FD34_TAXCH</name>
<gene>
    <name evidence="7" type="ORF">KI387_013242</name>
</gene>
<dbReference type="Pfam" id="PF10160">
    <property type="entry name" value="Tmemb_40"/>
    <property type="match status" value="1"/>
</dbReference>
<reference evidence="7 8" key="1">
    <citation type="journal article" date="2021" name="Nat. Plants">
        <title>The Taxus genome provides insights into paclitaxel biosynthesis.</title>
        <authorList>
            <person name="Xiong X."/>
            <person name="Gou J."/>
            <person name="Liao Q."/>
            <person name="Li Y."/>
            <person name="Zhou Q."/>
            <person name="Bi G."/>
            <person name="Li C."/>
            <person name="Du R."/>
            <person name="Wang X."/>
            <person name="Sun T."/>
            <person name="Guo L."/>
            <person name="Liang H."/>
            <person name="Lu P."/>
            <person name="Wu Y."/>
            <person name="Zhang Z."/>
            <person name="Ro D.K."/>
            <person name="Shang Y."/>
            <person name="Huang S."/>
            <person name="Yan J."/>
        </authorList>
    </citation>
    <scope>NUCLEOTIDE SEQUENCE [LARGE SCALE GENOMIC DNA]</scope>
    <source>
        <strain evidence="7">Ta-2019</strain>
    </source>
</reference>
<feature type="transmembrane region" description="Helical" evidence="6">
    <location>
        <begin position="58"/>
        <end position="80"/>
    </location>
</feature>
<evidence type="ECO:0000256" key="3">
    <source>
        <dbReference type="ARBA" id="ARBA00022692"/>
    </source>
</evidence>
<evidence type="ECO:0000256" key="6">
    <source>
        <dbReference type="SAM" id="Phobius"/>
    </source>
</evidence>
<organism evidence="7 8">
    <name type="scientific">Taxus chinensis</name>
    <name type="common">Chinese yew</name>
    <name type="synonym">Taxus wallichiana var. chinensis</name>
    <dbReference type="NCBI Taxonomy" id="29808"/>
    <lineage>
        <taxon>Eukaryota</taxon>
        <taxon>Viridiplantae</taxon>
        <taxon>Streptophyta</taxon>
        <taxon>Embryophyta</taxon>
        <taxon>Tracheophyta</taxon>
        <taxon>Spermatophyta</taxon>
        <taxon>Pinopsida</taxon>
        <taxon>Pinidae</taxon>
        <taxon>Conifers II</taxon>
        <taxon>Cupressales</taxon>
        <taxon>Taxaceae</taxon>
        <taxon>Taxus</taxon>
    </lineage>
</organism>
<dbReference type="AlphaFoldDB" id="A0AA38FD34"/>
<sequence>MVWGWSIENVNSGGFGYGIWYNIAVIVPPVLFLMFLASQMKSSLTKLRQSGSSSYTMASCYAFLWFVSFLNLLWCLLQAWQGLPAQATAFNVLSLVTRSGMLLLEVSVVVFLLQGNHVSGWNTLLQSLILSTIIAGIDATVKAVYIFGFGVPLFIDGNDVGDWKKWGFWLAHRLLLVAVYSSILCVPHTKWRNRLPAKPTFYNYICALFLLNMASALGCGLLASGVGSGYWIYGFTNICYHAFYPPFLYATFLREYFQ</sequence>
<comment type="subcellular location">
    <subcellularLocation>
        <location evidence="1">Membrane</location>
        <topology evidence="1">Multi-pass membrane protein</topology>
    </subcellularLocation>
</comment>
<keyword evidence="8" id="KW-1185">Reference proteome</keyword>
<feature type="transmembrane region" description="Helical" evidence="6">
    <location>
        <begin position="201"/>
        <end position="224"/>
    </location>
</feature>
<feature type="transmembrane region" description="Helical" evidence="6">
    <location>
        <begin position="92"/>
        <end position="113"/>
    </location>
</feature>
<feature type="transmembrane region" description="Helical" evidence="6">
    <location>
        <begin position="125"/>
        <end position="148"/>
    </location>
</feature>
<dbReference type="PANTHER" id="PTHR15876:SF8">
    <property type="entry name" value="TRANSMEMBRANE PROTEIN ADIPOCYTE-ASSOCIATED 1"/>
    <property type="match status" value="1"/>
</dbReference>
<dbReference type="Proteomes" id="UP000824469">
    <property type="component" value="Unassembled WGS sequence"/>
</dbReference>
<feature type="transmembrane region" description="Helical" evidence="6">
    <location>
        <begin position="168"/>
        <end position="189"/>
    </location>
</feature>
<evidence type="ECO:0000256" key="4">
    <source>
        <dbReference type="ARBA" id="ARBA00022989"/>
    </source>
</evidence>
<proteinExistence type="inferred from homology"/>
<evidence type="ECO:0000313" key="8">
    <source>
        <dbReference type="Proteomes" id="UP000824469"/>
    </source>
</evidence>
<keyword evidence="3 6" id="KW-0812">Transmembrane</keyword>
<evidence type="ECO:0000256" key="5">
    <source>
        <dbReference type="ARBA" id="ARBA00023136"/>
    </source>
</evidence>
<dbReference type="OMA" id="DRWKSIN"/>
<evidence type="ECO:0000313" key="7">
    <source>
        <dbReference type="EMBL" id="KAH9301659.1"/>
    </source>
</evidence>
<dbReference type="GO" id="GO:0005886">
    <property type="term" value="C:plasma membrane"/>
    <property type="evidence" value="ECO:0007669"/>
    <property type="project" value="TreeGrafter"/>
</dbReference>
<accession>A0AA38FD34</accession>
<evidence type="ECO:0000256" key="1">
    <source>
        <dbReference type="ARBA" id="ARBA00004141"/>
    </source>
</evidence>